<accession>A0A1H2L0N7</accession>
<protein>
    <submittedName>
        <fullName evidence="2">Uncharacterized protein</fullName>
    </submittedName>
</protein>
<feature type="compositionally biased region" description="Gly residues" evidence="1">
    <location>
        <begin position="136"/>
        <end position="164"/>
    </location>
</feature>
<dbReference type="EMBL" id="FNLM01000034">
    <property type="protein sequence ID" value="SDU74344.1"/>
    <property type="molecule type" value="Genomic_DNA"/>
</dbReference>
<evidence type="ECO:0000256" key="1">
    <source>
        <dbReference type="SAM" id="MobiDB-lite"/>
    </source>
</evidence>
<feature type="compositionally biased region" description="Low complexity" evidence="1">
    <location>
        <begin position="68"/>
        <end position="86"/>
    </location>
</feature>
<feature type="region of interest" description="Disordered" evidence="1">
    <location>
        <begin position="240"/>
        <end position="264"/>
    </location>
</feature>
<gene>
    <name evidence="2" type="ORF">SAMN04488548_1344148</name>
</gene>
<feature type="compositionally biased region" description="Low complexity" evidence="1">
    <location>
        <begin position="243"/>
        <end position="255"/>
    </location>
</feature>
<feature type="region of interest" description="Disordered" evidence="1">
    <location>
        <begin position="35"/>
        <end position="214"/>
    </location>
</feature>
<evidence type="ECO:0000313" key="2">
    <source>
        <dbReference type="EMBL" id="SDU74344.1"/>
    </source>
</evidence>
<dbReference type="AlphaFoldDB" id="A0A1H2L0N7"/>
<sequence>MEANPHRPVVITSRWSPGGDHFSERLRLSSSCTLIWDSSPDSSERACRSARGRRRRESESPDLGSGAGAPVPGRGVAAGVASGLSPRSIGDGPGVRRPRVVGVEFSGDTEAASGRRPASSRLGRRPSGDREPVSRGGAGAGGGVWTGGAGGVWTGGAGGGGVVTGGRSPFTRGASPRRMPPSPRVHPPVSGRSLLGRPGRRYGAAGRRSGPGASVGAPGAGAFDDGPPGFWAPDGCALGGADGPTRPGTGRPGASPGVGAGGTGPWPPLRCTGAPGRRVVVDGAFVTGAIGAGRGGTGCRPSPPGARRRPGPVAAGRYVCGPRS</sequence>
<evidence type="ECO:0000313" key="3">
    <source>
        <dbReference type="Proteomes" id="UP000183180"/>
    </source>
</evidence>
<organism evidence="2 3">
    <name type="scientific">Gordonia westfalica</name>
    <dbReference type="NCBI Taxonomy" id="158898"/>
    <lineage>
        <taxon>Bacteria</taxon>
        <taxon>Bacillati</taxon>
        <taxon>Actinomycetota</taxon>
        <taxon>Actinomycetes</taxon>
        <taxon>Mycobacteriales</taxon>
        <taxon>Gordoniaceae</taxon>
        <taxon>Gordonia</taxon>
    </lineage>
</organism>
<feature type="compositionally biased region" description="Low complexity" evidence="1">
    <location>
        <begin position="190"/>
        <end position="214"/>
    </location>
</feature>
<dbReference type="Proteomes" id="UP000183180">
    <property type="component" value="Unassembled WGS sequence"/>
</dbReference>
<name>A0A1H2L0N7_9ACTN</name>
<reference evidence="2 3" key="1">
    <citation type="submission" date="2016-10" db="EMBL/GenBank/DDBJ databases">
        <authorList>
            <person name="de Groot N.N."/>
        </authorList>
    </citation>
    <scope>NUCLEOTIDE SEQUENCE [LARGE SCALE GENOMIC DNA]</scope>
    <source>
        <strain evidence="2 3">DSM 44215</strain>
    </source>
</reference>
<proteinExistence type="predicted"/>
<feature type="region of interest" description="Disordered" evidence="1">
    <location>
        <begin position="290"/>
        <end position="315"/>
    </location>
</feature>